<dbReference type="Proteomes" id="UP000824258">
    <property type="component" value="Unassembled WGS sequence"/>
</dbReference>
<feature type="transmembrane region" description="Helical" evidence="9">
    <location>
        <begin position="351"/>
        <end position="373"/>
    </location>
</feature>
<feature type="transmembrane region" description="Helical" evidence="9">
    <location>
        <begin position="440"/>
        <end position="461"/>
    </location>
</feature>
<keyword evidence="4 9" id="KW-0812">Transmembrane</keyword>
<comment type="caution">
    <text evidence="10">The sequence shown here is derived from an EMBL/GenBank/DDBJ whole genome shotgun (WGS) entry which is preliminary data.</text>
</comment>
<keyword evidence="5 9" id="KW-1133">Transmembrane helix</keyword>
<dbReference type="PANTHER" id="PTHR11629">
    <property type="entry name" value="VACUOLAR PROTON ATPASES"/>
    <property type="match status" value="1"/>
</dbReference>
<protein>
    <recommendedName>
        <fullName evidence="12">V-type ATP synthase subunit I</fullName>
    </recommendedName>
</protein>
<feature type="coiled-coil region" evidence="8">
    <location>
        <begin position="181"/>
        <end position="208"/>
    </location>
</feature>
<evidence type="ECO:0000256" key="4">
    <source>
        <dbReference type="ARBA" id="ARBA00022692"/>
    </source>
</evidence>
<evidence type="ECO:0000313" key="11">
    <source>
        <dbReference type="Proteomes" id="UP000824258"/>
    </source>
</evidence>
<evidence type="ECO:0008006" key="12">
    <source>
        <dbReference type="Google" id="ProtNLM"/>
    </source>
</evidence>
<keyword evidence="6" id="KW-0406">Ion transport</keyword>
<feature type="transmembrane region" description="Helical" evidence="9">
    <location>
        <begin position="550"/>
        <end position="574"/>
    </location>
</feature>
<dbReference type="GO" id="GO:0051117">
    <property type="term" value="F:ATPase binding"/>
    <property type="evidence" value="ECO:0007669"/>
    <property type="project" value="TreeGrafter"/>
</dbReference>
<comment type="similarity">
    <text evidence="2">Belongs to the V-ATPase 116 kDa subunit family.</text>
</comment>
<feature type="transmembrane region" description="Helical" evidence="9">
    <location>
        <begin position="407"/>
        <end position="428"/>
    </location>
</feature>
<keyword evidence="7 9" id="KW-0472">Membrane</keyword>
<name>A0A9D1A971_9FIRM</name>
<dbReference type="AlphaFoldDB" id="A0A9D1A971"/>
<accession>A0A9D1A971</accession>
<evidence type="ECO:0000256" key="8">
    <source>
        <dbReference type="SAM" id="Coils"/>
    </source>
</evidence>
<evidence type="ECO:0000256" key="9">
    <source>
        <dbReference type="SAM" id="Phobius"/>
    </source>
</evidence>
<evidence type="ECO:0000256" key="2">
    <source>
        <dbReference type="ARBA" id="ARBA00009904"/>
    </source>
</evidence>
<reference evidence="10" key="1">
    <citation type="submission" date="2020-10" db="EMBL/GenBank/DDBJ databases">
        <authorList>
            <person name="Gilroy R."/>
        </authorList>
    </citation>
    <scope>NUCLEOTIDE SEQUENCE</scope>
    <source>
        <strain evidence="10">ChiHjej9B8-7071</strain>
    </source>
</reference>
<dbReference type="EMBL" id="DVGD01000299">
    <property type="protein sequence ID" value="HIR10559.1"/>
    <property type="molecule type" value="Genomic_DNA"/>
</dbReference>
<dbReference type="GO" id="GO:0033179">
    <property type="term" value="C:proton-transporting V-type ATPase, V0 domain"/>
    <property type="evidence" value="ECO:0007669"/>
    <property type="project" value="InterPro"/>
</dbReference>
<dbReference type="GO" id="GO:0046961">
    <property type="term" value="F:proton-transporting ATPase activity, rotational mechanism"/>
    <property type="evidence" value="ECO:0007669"/>
    <property type="project" value="InterPro"/>
</dbReference>
<dbReference type="Pfam" id="PF01496">
    <property type="entry name" value="V_ATPase_I"/>
    <property type="match status" value="1"/>
</dbReference>
<evidence type="ECO:0000256" key="3">
    <source>
        <dbReference type="ARBA" id="ARBA00022448"/>
    </source>
</evidence>
<evidence type="ECO:0000256" key="1">
    <source>
        <dbReference type="ARBA" id="ARBA00004141"/>
    </source>
</evidence>
<comment type="subcellular location">
    <subcellularLocation>
        <location evidence="1">Membrane</location>
        <topology evidence="1">Multi-pass membrane protein</topology>
    </subcellularLocation>
</comment>
<feature type="transmembrane region" description="Helical" evidence="9">
    <location>
        <begin position="309"/>
        <end position="339"/>
    </location>
</feature>
<proteinExistence type="inferred from homology"/>
<gene>
    <name evidence="10" type="ORF">IAA70_09155</name>
</gene>
<evidence type="ECO:0000256" key="7">
    <source>
        <dbReference type="ARBA" id="ARBA00023136"/>
    </source>
</evidence>
<organism evidence="10 11">
    <name type="scientific">Candidatus Avoscillospira stercoripullorum</name>
    <dbReference type="NCBI Taxonomy" id="2840709"/>
    <lineage>
        <taxon>Bacteria</taxon>
        <taxon>Bacillati</taxon>
        <taxon>Bacillota</taxon>
        <taxon>Clostridia</taxon>
        <taxon>Eubacteriales</taxon>
        <taxon>Oscillospiraceae</taxon>
        <taxon>Oscillospiraceae incertae sedis</taxon>
        <taxon>Candidatus Avoscillospira</taxon>
    </lineage>
</organism>
<evidence type="ECO:0000256" key="6">
    <source>
        <dbReference type="ARBA" id="ARBA00023065"/>
    </source>
</evidence>
<dbReference type="InterPro" id="IPR002490">
    <property type="entry name" value="V-ATPase_116kDa_su"/>
</dbReference>
<evidence type="ECO:0000256" key="5">
    <source>
        <dbReference type="ARBA" id="ARBA00022989"/>
    </source>
</evidence>
<keyword evidence="8" id="KW-0175">Coiled coil</keyword>
<dbReference type="GO" id="GO:0016471">
    <property type="term" value="C:vacuolar proton-transporting V-type ATPase complex"/>
    <property type="evidence" value="ECO:0007669"/>
    <property type="project" value="TreeGrafter"/>
</dbReference>
<keyword evidence="3" id="KW-0813">Transport</keyword>
<feature type="transmembrane region" description="Helical" evidence="9">
    <location>
        <begin position="467"/>
        <end position="488"/>
    </location>
</feature>
<reference evidence="10" key="2">
    <citation type="journal article" date="2021" name="PeerJ">
        <title>Extensive microbial diversity within the chicken gut microbiome revealed by metagenomics and culture.</title>
        <authorList>
            <person name="Gilroy R."/>
            <person name="Ravi A."/>
            <person name="Getino M."/>
            <person name="Pursley I."/>
            <person name="Horton D.L."/>
            <person name="Alikhan N.F."/>
            <person name="Baker D."/>
            <person name="Gharbi K."/>
            <person name="Hall N."/>
            <person name="Watson M."/>
            <person name="Adriaenssens E.M."/>
            <person name="Foster-Nyarko E."/>
            <person name="Jarju S."/>
            <person name="Secka A."/>
            <person name="Antonio M."/>
            <person name="Oren A."/>
            <person name="Chaudhuri R.R."/>
            <person name="La Ragione R."/>
            <person name="Hildebrand F."/>
            <person name="Pallen M.J."/>
        </authorList>
    </citation>
    <scope>NUCLEOTIDE SEQUENCE</scope>
    <source>
        <strain evidence="10">ChiHjej9B8-7071</strain>
    </source>
</reference>
<sequence>MIEKMKVVSIVTQDSQKDALLGGLKKLGLLHVREKQGADPGCLQRIADLSSVELSLQEYAPETFPQELLSDEDFETLYQGAKAALENRQALSAQRAALVARAEALEKWGSFSPEDFDFLRSHGLDLHIYRMDKKTLSRLQEDKDVPFLRLSPVEKMEVVALWSPLPEGISGDEFQVPAKSLDELRQEIAQLDQQAADGEALLRRAAAELPSFRAQILKAQNAVEYSAVRNTAASEGGLTWLTGYVPADNVDAFKAAAAENRWAWAMDDPADDDELVPTKVRYNKVTRLMVPIFDILGVVPGYREYDISFWFLAFFSLFFAMILGDAGYGVLLLIGAVILTVKTHKLSDATMLLWVLSIATIVWGALTGTWFGLEAAMKVPILRAVTVPILANYPDYFGVSATVQQNAIMKFCFIMGTVQLSLACVMSIRRKLTERNLSWIADLGWLTAICAIYFLALYLVIGENIPLAPVGACVGIGFVLVVLFGGMAPGKSFSQGLKAGLADAFTVFLNTISAFGNVMSYIRLFAVGMASLAIAQSFNNMAAGFEGPLVIVAALIMIVGHALNLVMGFLSVVVHGVRLNLLEFSGQLGMEWAGIAYDPFKNQDKIKK</sequence>
<evidence type="ECO:0000313" key="10">
    <source>
        <dbReference type="EMBL" id="HIR10559.1"/>
    </source>
</evidence>
<dbReference type="PANTHER" id="PTHR11629:SF63">
    <property type="entry name" value="V-TYPE PROTON ATPASE SUBUNIT A"/>
    <property type="match status" value="1"/>
</dbReference>
<dbReference type="GO" id="GO:0007035">
    <property type="term" value="P:vacuolar acidification"/>
    <property type="evidence" value="ECO:0007669"/>
    <property type="project" value="TreeGrafter"/>
</dbReference>